<sequence length="238" mass="26998">MIKEYTAEEITEIINNRDKKERLVIEESVIKGADLEGCDLTNTTFRLCRFEDCILAGADFSDSSISGTLFLNCPMHACRFVGTDMTETIFRDIDLSDSDISGANLYAAVLEDANLDGVISDADTKWFRQVPPEEGPFIAWKCCTDLRVVQLLVPADARRVSATMETCRCDKAKVLSIKSIDESISYDWAQSTVDPDFYYEKGKWMVPANGFEPDRWKDSSRGIHFFMEREQCIAYQTK</sequence>
<evidence type="ECO:0000313" key="2">
    <source>
        <dbReference type="Proteomes" id="UP000526307"/>
    </source>
</evidence>
<reference evidence="1 2" key="1">
    <citation type="submission" date="2020-06" db="EMBL/GenBank/DDBJ databases">
        <title>Mogibacterium timidum strain W9173 genomic sequence.</title>
        <authorList>
            <person name="Wade W.G."/>
            <person name="Johnston C.D."/>
            <person name="Chen T."/>
            <person name="Dewhirst F.E."/>
        </authorList>
    </citation>
    <scope>NUCLEOTIDE SEQUENCE [LARGE SCALE GENOMIC DNA]</scope>
    <source>
        <strain evidence="1 2">W9173</strain>
    </source>
</reference>
<dbReference type="AlphaFoldDB" id="A0A7Y8VQ14"/>
<dbReference type="InterPro" id="IPR043919">
    <property type="entry name" value="DUF5758"/>
</dbReference>
<name>A0A7Y8VQ14_9FIRM</name>
<dbReference type="RefSeq" id="WP_009643321.1">
    <property type="nucleotide sequence ID" value="NZ_CAUTAN010000042.1"/>
</dbReference>
<proteinExistence type="predicted"/>
<protein>
    <submittedName>
        <fullName evidence="1">Pentapeptide repeat-containing protein</fullName>
    </submittedName>
</protein>
<dbReference type="Gene3D" id="2.160.20.80">
    <property type="entry name" value="E3 ubiquitin-protein ligase SopA"/>
    <property type="match status" value="1"/>
</dbReference>
<dbReference type="InterPro" id="IPR051082">
    <property type="entry name" value="Pentapeptide-BTB/POZ_domain"/>
</dbReference>
<gene>
    <name evidence="1" type="ORF">HW270_00050</name>
</gene>
<dbReference type="Pfam" id="PF19062">
    <property type="entry name" value="DUF5758"/>
    <property type="match status" value="1"/>
</dbReference>
<organism evidence="1 2">
    <name type="scientific">Mogibacterium timidum</name>
    <dbReference type="NCBI Taxonomy" id="35519"/>
    <lineage>
        <taxon>Bacteria</taxon>
        <taxon>Bacillati</taxon>
        <taxon>Bacillota</taxon>
        <taxon>Clostridia</taxon>
        <taxon>Peptostreptococcales</taxon>
        <taxon>Anaerovoracaceae</taxon>
        <taxon>Mogibacterium</taxon>
    </lineage>
</organism>
<dbReference type="Pfam" id="PF13599">
    <property type="entry name" value="Pentapeptide_4"/>
    <property type="match status" value="1"/>
</dbReference>
<keyword evidence="2" id="KW-1185">Reference proteome</keyword>
<comment type="caution">
    <text evidence="1">The sequence shown here is derived from an EMBL/GenBank/DDBJ whole genome shotgun (WGS) entry which is preliminary data.</text>
</comment>
<dbReference type="PANTHER" id="PTHR14136:SF17">
    <property type="entry name" value="BTB_POZ DOMAIN-CONTAINING PROTEIN KCTD9"/>
    <property type="match status" value="1"/>
</dbReference>
<accession>A0A7Y8VQ14</accession>
<dbReference type="SUPFAM" id="SSF141571">
    <property type="entry name" value="Pentapeptide repeat-like"/>
    <property type="match status" value="1"/>
</dbReference>
<dbReference type="Proteomes" id="UP000526307">
    <property type="component" value="Unassembled WGS sequence"/>
</dbReference>
<dbReference type="EMBL" id="JABXYR010000001">
    <property type="protein sequence ID" value="NWO22483.1"/>
    <property type="molecule type" value="Genomic_DNA"/>
</dbReference>
<dbReference type="InterPro" id="IPR001646">
    <property type="entry name" value="5peptide_repeat"/>
</dbReference>
<dbReference type="PANTHER" id="PTHR14136">
    <property type="entry name" value="BTB_POZ DOMAIN-CONTAINING PROTEIN KCTD9"/>
    <property type="match status" value="1"/>
</dbReference>
<evidence type="ECO:0000313" key="1">
    <source>
        <dbReference type="EMBL" id="NWO22483.1"/>
    </source>
</evidence>